<proteinExistence type="predicted"/>
<accession>A0A9J5XS05</accession>
<comment type="caution">
    <text evidence="1">The sequence shown here is derived from an EMBL/GenBank/DDBJ whole genome shotgun (WGS) entry which is preliminary data.</text>
</comment>
<name>A0A9J5XS05_SOLCO</name>
<dbReference type="EMBL" id="JACXVP010000008">
    <property type="protein sequence ID" value="KAG5590969.1"/>
    <property type="molecule type" value="Genomic_DNA"/>
</dbReference>
<reference evidence="1 2" key="1">
    <citation type="submission" date="2020-09" db="EMBL/GenBank/DDBJ databases">
        <title>De no assembly of potato wild relative species, Solanum commersonii.</title>
        <authorList>
            <person name="Cho K."/>
        </authorList>
    </citation>
    <scope>NUCLEOTIDE SEQUENCE [LARGE SCALE GENOMIC DNA]</scope>
    <source>
        <strain evidence="1">LZ3.2</strain>
        <tissue evidence="1">Leaf</tissue>
    </source>
</reference>
<protein>
    <submittedName>
        <fullName evidence="1">Uncharacterized protein</fullName>
    </submittedName>
</protein>
<evidence type="ECO:0000313" key="2">
    <source>
        <dbReference type="Proteomes" id="UP000824120"/>
    </source>
</evidence>
<organism evidence="1 2">
    <name type="scientific">Solanum commersonii</name>
    <name type="common">Commerson's wild potato</name>
    <name type="synonym">Commerson's nightshade</name>
    <dbReference type="NCBI Taxonomy" id="4109"/>
    <lineage>
        <taxon>Eukaryota</taxon>
        <taxon>Viridiplantae</taxon>
        <taxon>Streptophyta</taxon>
        <taxon>Embryophyta</taxon>
        <taxon>Tracheophyta</taxon>
        <taxon>Spermatophyta</taxon>
        <taxon>Magnoliopsida</taxon>
        <taxon>eudicotyledons</taxon>
        <taxon>Gunneridae</taxon>
        <taxon>Pentapetalae</taxon>
        <taxon>asterids</taxon>
        <taxon>lamiids</taxon>
        <taxon>Solanales</taxon>
        <taxon>Solanaceae</taxon>
        <taxon>Solanoideae</taxon>
        <taxon>Solaneae</taxon>
        <taxon>Solanum</taxon>
    </lineage>
</organism>
<dbReference type="Proteomes" id="UP000824120">
    <property type="component" value="Chromosome 8"/>
</dbReference>
<keyword evidence="2" id="KW-1185">Reference proteome</keyword>
<sequence length="71" mass="7900">MDYPESFRTEDMVDRFLNKVEGSDKVFKEMKDDVSSLNQTVTSNSVSIKQLETQIGPISAHLNPKPKGGSP</sequence>
<gene>
    <name evidence="1" type="ORF">H5410_041483</name>
</gene>
<dbReference type="OrthoDB" id="1420404at2759"/>
<evidence type="ECO:0000313" key="1">
    <source>
        <dbReference type="EMBL" id="KAG5590969.1"/>
    </source>
</evidence>
<dbReference type="AlphaFoldDB" id="A0A9J5XS05"/>